<gene>
    <name evidence="3" type="ORF">G3M99_06185</name>
</gene>
<dbReference type="EMBL" id="JAAGPU010000008">
    <property type="protein sequence ID" value="NEU04452.1"/>
    <property type="molecule type" value="Genomic_DNA"/>
</dbReference>
<dbReference type="Proteomes" id="UP000481872">
    <property type="component" value="Unassembled WGS sequence"/>
</dbReference>
<dbReference type="PROSITE" id="PS51257">
    <property type="entry name" value="PROKAR_LIPOPROTEIN"/>
    <property type="match status" value="1"/>
</dbReference>
<evidence type="ECO:0000256" key="2">
    <source>
        <dbReference type="SAM" id="SignalP"/>
    </source>
</evidence>
<feature type="region of interest" description="Disordered" evidence="1">
    <location>
        <begin position="24"/>
        <end position="84"/>
    </location>
</feature>
<feature type="signal peptide" evidence="2">
    <location>
        <begin position="1"/>
        <end position="20"/>
    </location>
</feature>
<dbReference type="AlphaFoldDB" id="A0A6M0H4A7"/>
<feature type="chain" id="PRO_5039172087" description="Lipoprotein" evidence="2">
    <location>
        <begin position="21"/>
        <end position="240"/>
    </location>
</feature>
<keyword evidence="2" id="KW-0732">Signal</keyword>
<comment type="caution">
    <text evidence="3">The sequence shown here is derived from an EMBL/GenBank/DDBJ whole genome shotgun (WGS) entry which is preliminary data.</text>
</comment>
<reference evidence="3 4" key="1">
    <citation type="submission" date="2020-02" db="EMBL/GenBank/DDBJ databases">
        <title>Genome assembly of a novel Clostridium senegalense strain.</title>
        <authorList>
            <person name="Gupta T.B."/>
            <person name="Jauregui R."/>
            <person name="Maclean P."/>
            <person name="Nawarathana A."/>
            <person name="Brightwell G."/>
        </authorList>
    </citation>
    <scope>NUCLEOTIDE SEQUENCE [LARGE SCALE GENOMIC DNA]</scope>
    <source>
        <strain evidence="3 4">AGRFS4</strain>
    </source>
</reference>
<proteinExistence type="predicted"/>
<keyword evidence="4" id="KW-1185">Reference proteome</keyword>
<name>A0A6M0H4A7_9CLOT</name>
<evidence type="ECO:0000313" key="4">
    <source>
        <dbReference type="Proteomes" id="UP000481872"/>
    </source>
</evidence>
<organism evidence="3 4">
    <name type="scientific">Clostridium senegalense</name>
    <dbReference type="NCBI Taxonomy" id="1465809"/>
    <lineage>
        <taxon>Bacteria</taxon>
        <taxon>Bacillati</taxon>
        <taxon>Bacillota</taxon>
        <taxon>Clostridia</taxon>
        <taxon>Eubacteriales</taxon>
        <taxon>Clostridiaceae</taxon>
        <taxon>Clostridium</taxon>
    </lineage>
</organism>
<protein>
    <recommendedName>
        <fullName evidence="5">Lipoprotein</fullName>
    </recommendedName>
</protein>
<accession>A0A6M0H4A7</accession>
<sequence length="240" mass="26290">MKTKKIALILVLSTSILFGAVGCSKPTENSNKSKQESTTQNTSKNSTENTKSTTKENSDNSKKDGDDSSSKEKASSNSKLGDTYTGTKNIQDLKQYDKICDDFNKIPYVKGEYKELEFALDLLTAYFNGDATAYDYMVSTEYNSSTGENDFVPINDKDKKNLEKALATTKIQLELKDGQGINIEPAKAEFIGPDLSTKTGVSFSLKINLYPEGNSEGYWNTVGVSVFEKDGKLTGHISGL</sequence>
<evidence type="ECO:0000313" key="3">
    <source>
        <dbReference type="EMBL" id="NEU04452.1"/>
    </source>
</evidence>
<feature type="compositionally biased region" description="Low complexity" evidence="1">
    <location>
        <begin position="36"/>
        <end position="52"/>
    </location>
</feature>
<feature type="compositionally biased region" description="Basic and acidic residues" evidence="1">
    <location>
        <begin position="53"/>
        <end position="74"/>
    </location>
</feature>
<dbReference type="RefSeq" id="WP_199869549.1">
    <property type="nucleotide sequence ID" value="NZ_JAAGPU010000008.1"/>
</dbReference>
<evidence type="ECO:0008006" key="5">
    <source>
        <dbReference type="Google" id="ProtNLM"/>
    </source>
</evidence>
<evidence type="ECO:0000256" key="1">
    <source>
        <dbReference type="SAM" id="MobiDB-lite"/>
    </source>
</evidence>